<evidence type="ECO:0000313" key="3">
    <source>
        <dbReference type="EMBL" id="SUZ61428.1"/>
    </source>
</evidence>
<reference evidence="3" key="1">
    <citation type="submission" date="2018-05" db="EMBL/GenBank/DDBJ databases">
        <authorList>
            <person name="Lanie J.A."/>
            <person name="Ng W.-L."/>
            <person name="Kazmierczak K.M."/>
            <person name="Andrzejewski T.M."/>
            <person name="Davidsen T.M."/>
            <person name="Wayne K.J."/>
            <person name="Tettelin H."/>
            <person name="Glass J.I."/>
            <person name="Rusch D."/>
            <person name="Podicherti R."/>
            <person name="Tsui H.-C.T."/>
            <person name="Winkler M.E."/>
        </authorList>
    </citation>
    <scope>NUCLEOTIDE SEQUENCE</scope>
</reference>
<organism evidence="3">
    <name type="scientific">marine metagenome</name>
    <dbReference type="NCBI Taxonomy" id="408172"/>
    <lineage>
        <taxon>unclassified sequences</taxon>
        <taxon>metagenomes</taxon>
        <taxon>ecological metagenomes</taxon>
    </lineage>
</organism>
<accession>A0A381P5E4</accession>
<dbReference type="PROSITE" id="PS51257">
    <property type="entry name" value="PROKAR_LIPOPROTEIN"/>
    <property type="match status" value="1"/>
</dbReference>
<name>A0A381P5E4_9ZZZZ</name>
<feature type="domain" description="SbsA Ig-like" evidence="2">
    <location>
        <begin position="31"/>
        <end position="127"/>
    </location>
</feature>
<evidence type="ECO:0000256" key="1">
    <source>
        <dbReference type="ARBA" id="ARBA00022729"/>
    </source>
</evidence>
<dbReference type="InterPro" id="IPR032812">
    <property type="entry name" value="SbsA_Ig"/>
</dbReference>
<sequence length="503" mass="56898">MLDKMKPLPLIVILLLFGCAAQGPASGGPADKKGPVLISIQPLNGSKNISPNQNFTLIFDELLDPVSIPASIIIEPDLDYKLKIRGRKLIISPDKKWQTNEIVRINLSRKIKDYQKNMMAEPIHLIFSRGSEIPHGIIKGKIIGHDSKKLIEVGLYEWPPSTQSTYIQKVEADETGSFQLTGIENGRYTIIALEGIISDIGKQIRKKNYAMLTSSYITISSEENEKNVKMLLSEPLEKLQITSVEMQSQYCSQLTLNNNSKELIIIDSLLSPGDSIFIHLEKTNRLETYQVLEYSFILPEIRDTLAPVLSQSFFESDIFTLIFSEPINLNVNAIVSTQDSVDISIPFSYKNEFSIIIPNIPDTVKKIQLLGEHIQDWAGNIFPDSLKILRIARPEIEDELKNGGNIMGFVNYDDNYPIKIEAQKIGSNSKHFVNVNNKKYKFSNLSSGLYKLWGFEEINNLDGEVYNSGIWSPYQRAARFAFYPDTIDVRARWDVEGVNINFE</sequence>
<gene>
    <name evidence="3" type="ORF">METZ01_LOCUS14282</name>
</gene>
<evidence type="ECO:0000259" key="2">
    <source>
        <dbReference type="Pfam" id="PF13205"/>
    </source>
</evidence>
<dbReference type="EMBL" id="UINC01000802">
    <property type="protein sequence ID" value="SUZ61428.1"/>
    <property type="molecule type" value="Genomic_DNA"/>
</dbReference>
<keyword evidence="1" id="KW-0732">Signal</keyword>
<dbReference type="Pfam" id="PF13205">
    <property type="entry name" value="Big_5"/>
    <property type="match status" value="1"/>
</dbReference>
<dbReference type="AlphaFoldDB" id="A0A381P5E4"/>
<proteinExistence type="predicted"/>
<protein>
    <recommendedName>
        <fullName evidence="2">SbsA Ig-like domain-containing protein</fullName>
    </recommendedName>
</protein>